<organism evidence="1 2">
    <name type="scientific">Zopfia rhizophila CBS 207.26</name>
    <dbReference type="NCBI Taxonomy" id="1314779"/>
    <lineage>
        <taxon>Eukaryota</taxon>
        <taxon>Fungi</taxon>
        <taxon>Dikarya</taxon>
        <taxon>Ascomycota</taxon>
        <taxon>Pezizomycotina</taxon>
        <taxon>Dothideomycetes</taxon>
        <taxon>Dothideomycetes incertae sedis</taxon>
        <taxon>Zopfiaceae</taxon>
        <taxon>Zopfia</taxon>
    </lineage>
</organism>
<keyword evidence="2" id="KW-1185">Reference proteome</keyword>
<evidence type="ECO:0000313" key="1">
    <source>
        <dbReference type="EMBL" id="KAF2179058.1"/>
    </source>
</evidence>
<dbReference type="Proteomes" id="UP000800200">
    <property type="component" value="Unassembled WGS sequence"/>
</dbReference>
<evidence type="ECO:0000313" key="2">
    <source>
        <dbReference type="Proteomes" id="UP000800200"/>
    </source>
</evidence>
<dbReference type="EMBL" id="ML994670">
    <property type="protein sequence ID" value="KAF2179058.1"/>
    <property type="molecule type" value="Genomic_DNA"/>
</dbReference>
<name>A0A6A6DKS0_9PEZI</name>
<proteinExistence type="predicted"/>
<accession>A0A6A6DKS0</accession>
<reference evidence="1" key="1">
    <citation type="journal article" date="2020" name="Stud. Mycol.">
        <title>101 Dothideomycetes genomes: a test case for predicting lifestyles and emergence of pathogens.</title>
        <authorList>
            <person name="Haridas S."/>
            <person name="Albert R."/>
            <person name="Binder M."/>
            <person name="Bloem J."/>
            <person name="Labutti K."/>
            <person name="Salamov A."/>
            <person name="Andreopoulos B."/>
            <person name="Baker S."/>
            <person name="Barry K."/>
            <person name="Bills G."/>
            <person name="Bluhm B."/>
            <person name="Cannon C."/>
            <person name="Castanera R."/>
            <person name="Culley D."/>
            <person name="Daum C."/>
            <person name="Ezra D."/>
            <person name="Gonzalez J."/>
            <person name="Henrissat B."/>
            <person name="Kuo A."/>
            <person name="Liang C."/>
            <person name="Lipzen A."/>
            <person name="Lutzoni F."/>
            <person name="Magnuson J."/>
            <person name="Mondo S."/>
            <person name="Nolan M."/>
            <person name="Ohm R."/>
            <person name="Pangilinan J."/>
            <person name="Park H.-J."/>
            <person name="Ramirez L."/>
            <person name="Alfaro M."/>
            <person name="Sun H."/>
            <person name="Tritt A."/>
            <person name="Yoshinaga Y."/>
            <person name="Zwiers L.-H."/>
            <person name="Turgeon B."/>
            <person name="Goodwin S."/>
            <person name="Spatafora J."/>
            <person name="Crous P."/>
            <person name="Grigoriev I."/>
        </authorList>
    </citation>
    <scope>NUCLEOTIDE SEQUENCE</scope>
    <source>
        <strain evidence="1">CBS 207.26</strain>
    </source>
</reference>
<gene>
    <name evidence="1" type="ORF">K469DRAFT_321800</name>
</gene>
<sequence>MRLIPGLTERKRRRLLLRSRGMVKPRTSECTNSALSTRSVIMVVGWMLLCVYDPQMYLDDCLIDDTHFRLLDAVKMYKVLEAFQMDRQVKRLHMAISKYIRTYVPPIDEIEKLWLLEHRNPEAPWIINLAESLKRHQRDRNYVAPWKFALQYLLAKHENGALRAITDEGQKNRWEKVQQHAFGA</sequence>
<dbReference type="AlphaFoldDB" id="A0A6A6DKS0"/>
<protein>
    <submittedName>
        <fullName evidence="1">Uncharacterized protein</fullName>
    </submittedName>
</protein>